<feature type="repeat" description="TPR" evidence="3">
    <location>
        <begin position="62"/>
        <end position="95"/>
    </location>
</feature>
<dbReference type="EMBL" id="ARZY01000015">
    <property type="protein sequence ID" value="EWH10123.1"/>
    <property type="molecule type" value="Genomic_DNA"/>
</dbReference>
<dbReference type="Pfam" id="PF13432">
    <property type="entry name" value="TPR_16"/>
    <property type="match status" value="2"/>
</dbReference>
<dbReference type="InterPro" id="IPR051012">
    <property type="entry name" value="CellSynth/LPSAsmb/PSIAsmb"/>
</dbReference>
<keyword evidence="5" id="KW-1185">Reference proteome</keyword>
<dbReference type="Proteomes" id="UP000019276">
    <property type="component" value="Unassembled WGS sequence"/>
</dbReference>
<dbReference type="PROSITE" id="PS50005">
    <property type="entry name" value="TPR"/>
    <property type="match status" value="2"/>
</dbReference>
<feature type="repeat" description="TPR" evidence="3">
    <location>
        <begin position="197"/>
        <end position="230"/>
    </location>
</feature>
<dbReference type="AlphaFoldDB" id="W7QQF0"/>
<protein>
    <submittedName>
        <fullName evidence="4">Uncharacterized protein</fullName>
    </submittedName>
</protein>
<dbReference type="InterPro" id="IPR019734">
    <property type="entry name" value="TPR_rpt"/>
</dbReference>
<evidence type="ECO:0000256" key="2">
    <source>
        <dbReference type="ARBA" id="ARBA00022803"/>
    </source>
</evidence>
<gene>
    <name evidence="4" type="ORF">DS2_09262</name>
</gene>
<accession>W7QQF0</accession>
<name>W7QQF0_9ALTE</name>
<evidence type="ECO:0000256" key="3">
    <source>
        <dbReference type="PROSITE-ProRule" id="PRU00339"/>
    </source>
</evidence>
<dbReference type="Gene3D" id="1.25.40.10">
    <property type="entry name" value="Tetratricopeptide repeat domain"/>
    <property type="match status" value="4"/>
</dbReference>
<reference evidence="4 5" key="1">
    <citation type="journal article" date="2014" name="Genome Announc.">
        <title>Draft Genome Sequence of the Agar-Degrading Bacterium Catenovulum sp. Strain DS-2, Isolated from Intestines of Haliotis diversicolor.</title>
        <authorList>
            <person name="Shan D."/>
            <person name="Li X."/>
            <person name="Gu Z."/>
            <person name="Wei G."/>
            <person name="Gao Z."/>
            <person name="Shao Z."/>
        </authorList>
    </citation>
    <scope>NUCLEOTIDE SEQUENCE [LARGE SCALE GENOMIC DNA]</scope>
    <source>
        <strain evidence="4 5">DS-2</strain>
    </source>
</reference>
<evidence type="ECO:0000256" key="1">
    <source>
        <dbReference type="ARBA" id="ARBA00022737"/>
    </source>
</evidence>
<dbReference type="InterPro" id="IPR011990">
    <property type="entry name" value="TPR-like_helical_dom_sf"/>
</dbReference>
<keyword evidence="2 3" id="KW-0802">TPR repeat</keyword>
<dbReference type="RefSeq" id="WP_035014467.1">
    <property type="nucleotide sequence ID" value="NZ_ARZY01000015.1"/>
</dbReference>
<dbReference type="PANTHER" id="PTHR45586">
    <property type="entry name" value="TPR REPEAT-CONTAINING PROTEIN PA4667"/>
    <property type="match status" value="1"/>
</dbReference>
<proteinExistence type="predicted"/>
<dbReference type="PANTHER" id="PTHR45586:SF1">
    <property type="entry name" value="LIPOPOLYSACCHARIDE ASSEMBLY PROTEIN B"/>
    <property type="match status" value="1"/>
</dbReference>
<dbReference type="OrthoDB" id="6110507at2"/>
<sequence>MPNKQLKFLSQCIVASTFFSVNVHALTSSDYFESALQYKIKGQQEEAVIELKNSLQQDFNNIAARVLLGQIYLENGEVSAAEKEFKIALSLGADTSLILLDYGKALYQQGKTQLLLEEIVPSDTDPLFDAEIYILRGSAQSALNLFDKARIEFNLALQQVPDYLPAKLALIGLEMIDKKFDKAERELSNIVQQQPSAKAYYLLAEIARQKGLVQQAFNYYQQSIDLDSSNLDAIHGYIEYAMQTKANDQADNAIKQLEQKYPLDPLTKYYRGMWHLVTGDSKKAKEILSALADKLSSIPEEYLAQDYELNTIRAVAYYLLEQPEKVRATINPLLLQRPSNISLATMLAEIEYEAGNYYTAQNLLQKWRRDKTKYFKYYIVLAQTYAQLKLFNEAHDLLKLGLEVFPNNSKLEQLLASTYVYLNKIEDAKRIFKKYEDEIYSQFKLANILFQQRHYVQALEYSRKIIGKAKNDWAVHNFHGACLLANGQAEQAQQVFEEIIAKDADFIPAKINLIRLYLKEQKVQQAQNLLDSVLKISPAHEDAINIQTQIYKSYGQLNQAKTFLESRLEYVQVPNKVLKELVSVSLALTELSEAEKYISQLNDAQPLSPFVIEARVQLFIAQSNEHMAKQSARSMYALYLNDVPALFRIANYQLAIPDKEGLHSTVERLEKLEVDARNICQIKSRSIYLTSGIEPALSYLEQVRLQVPALIWLEAKKQLLIEENDLKQALEMVEHQLNIRTYERYVKERIGLLTQLGEYEKAINYTRAILNGQANAVEYQTTLTDLYLLNNQADLAIESLQASLALSENDPRLLNNLANLLVKNDPVQALAYIEKAYAIAPKNPQILDTYGWVLVNLDRADEGLKFLREAYTKAPRQADVHFHLAVALSKLNRISEAMASLKTAKSLRPSAKLVAQITQLESSLAQ</sequence>
<dbReference type="Pfam" id="PF14559">
    <property type="entry name" value="TPR_19"/>
    <property type="match status" value="2"/>
</dbReference>
<dbReference type="STRING" id="1328313.DS2_09262"/>
<dbReference type="SMART" id="SM00028">
    <property type="entry name" value="TPR"/>
    <property type="match status" value="11"/>
</dbReference>
<dbReference type="SUPFAM" id="SSF48452">
    <property type="entry name" value="TPR-like"/>
    <property type="match status" value="4"/>
</dbReference>
<keyword evidence="1" id="KW-0677">Repeat</keyword>
<organism evidence="4 5">
    <name type="scientific">Catenovulum agarivorans DS-2</name>
    <dbReference type="NCBI Taxonomy" id="1328313"/>
    <lineage>
        <taxon>Bacteria</taxon>
        <taxon>Pseudomonadati</taxon>
        <taxon>Pseudomonadota</taxon>
        <taxon>Gammaproteobacteria</taxon>
        <taxon>Alteromonadales</taxon>
        <taxon>Alteromonadaceae</taxon>
        <taxon>Catenovulum</taxon>
    </lineage>
</organism>
<evidence type="ECO:0000313" key="4">
    <source>
        <dbReference type="EMBL" id="EWH10123.1"/>
    </source>
</evidence>
<comment type="caution">
    <text evidence="4">The sequence shown here is derived from an EMBL/GenBank/DDBJ whole genome shotgun (WGS) entry which is preliminary data.</text>
</comment>
<dbReference type="NCBIfam" id="TIGR02917">
    <property type="entry name" value="PEP_TPR_lipo"/>
    <property type="match status" value="1"/>
</dbReference>
<evidence type="ECO:0000313" key="5">
    <source>
        <dbReference type="Proteomes" id="UP000019276"/>
    </source>
</evidence>
<dbReference type="InterPro" id="IPR014266">
    <property type="entry name" value="PEP-CTERM_TPR_PrsT"/>
</dbReference>
<dbReference type="eggNOG" id="COG0457">
    <property type="taxonomic scope" value="Bacteria"/>
</dbReference>